<dbReference type="KEGG" id="hhg:XM38_049340"/>
<evidence type="ECO:0000313" key="1">
    <source>
        <dbReference type="EMBL" id="ASC73960.1"/>
    </source>
</evidence>
<keyword evidence="2" id="KW-1185">Reference proteome</keyword>
<proteinExistence type="predicted"/>
<gene>
    <name evidence="1" type="ORF">XM38_049340</name>
</gene>
<accession>A0A1Z3HUG3</accession>
<dbReference type="AlphaFoldDB" id="A0A1Z3HUG3"/>
<dbReference type="Proteomes" id="UP000191901">
    <property type="component" value="Chromosome"/>
</dbReference>
<dbReference type="EMBL" id="CP021983">
    <property type="protein sequence ID" value="ASC73960.1"/>
    <property type="molecule type" value="Genomic_DNA"/>
</dbReference>
<dbReference type="RefSeq" id="WP_080811822.1">
    <property type="nucleotide sequence ID" value="NZ_CP021983.2"/>
</dbReference>
<name>A0A1Z3HUG3_9CYAN</name>
<sequence>MKARALIVYGAITISLISGVALGKRALGDPVCYLEFQDGEVMDLEELCGTRTPSTPANPPIELGDSETRAAMAATGITIEDIQELRQMAAQDPNAAAERLRNILCSQMPDGECTISLAEIHIDTGLD</sequence>
<dbReference type="STRING" id="1641165.XM38_19225"/>
<organism evidence="1 2">
    <name type="scientific">Halomicronema hongdechloris C2206</name>
    <dbReference type="NCBI Taxonomy" id="1641165"/>
    <lineage>
        <taxon>Bacteria</taxon>
        <taxon>Bacillati</taxon>
        <taxon>Cyanobacteriota</taxon>
        <taxon>Cyanophyceae</taxon>
        <taxon>Nodosilineales</taxon>
        <taxon>Nodosilineaceae</taxon>
        <taxon>Halomicronema</taxon>
    </lineage>
</organism>
<reference evidence="1 2" key="1">
    <citation type="journal article" date="2016" name="Biochim. Biophys. Acta">
        <title>Characterization of red-shifted phycobilisomes isolated from the chlorophyll f-containing cyanobacterium Halomicronema hongdechloris.</title>
        <authorList>
            <person name="Li Y."/>
            <person name="Lin Y."/>
            <person name="Garvey C.J."/>
            <person name="Birch D."/>
            <person name="Corkery R.W."/>
            <person name="Loughlin P.C."/>
            <person name="Scheer H."/>
            <person name="Willows R.D."/>
            <person name="Chen M."/>
        </authorList>
    </citation>
    <scope>NUCLEOTIDE SEQUENCE [LARGE SCALE GENOMIC DNA]</scope>
    <source>
        <strain evidence="1 2">C2206</strain>
    </source>
</reference>
<protein>
    <submittedName>
        <fullName evidence="1">Uncharacterized protein</fullName>
    </submittedName>
</protein>
<evidence type="ECO:0000313" key="2">
    <source>
        <dbReference type="Proteomes" id="UP000191901"/>
    </source>
</evidence>